<dbReference type="Gene3D" id="1.10.287.3240">
    <property type="match status" value="1"/>
</dbReference>
<evidence type="ECO:0000256" key="1">
    <source>
        <dbReference type="ARBA" id="ARBA00093634"/>
    </source>
</evidence>
<accession>A0A6J2YN01</accession>
<dbReference type="KEGG" id="soy:115888869"/>
<dbReference type="GO" id="GO:0070072">
    <property type="term" value="P:vacuolar proton-transporting V-type ATPase complex assembly"/>
    <property type="evidence" value="ECO:0007669"/>
    <property type="project" value="InterPro"/>
</dbReference>
<dbReference type="RefSeq" id="XP_030764599.1">
    <property type="nucleotide sequence ID" value="XM_030908739.1"/>
</dbReference>
<evidence type="ECO:0000313" key="2">
    <source>
        <dbReference type="Proteomes" id="UP000504635"/>
    </source>
</evidence>
<dbReference type="Proteomes" id="UP000504635">
    <property type="component" value="Unplaced"/>
</dbReference>
<keyword evidence="2" id="KW-1185">Reference proteome</keyword>
<evidence type="ECO:0000313" key="3">
    <source>
        <dbReference type="RefSeq" id="XP_030764599.1"/>
    </source>
</evidence>
<sequence length="161" mass="18427">MVEDTEDLDKICNTLDKLTLDSLTLMQEQIELKLNAENAMIGGETHLAKTRYILGQNSVSSLQLPTDSSTEFSALTTVNTSKDEHGINQFDLESNKPDNEKYINPIKWFGYLTPQNLTFAQNLYRQALQWIIQAANVQTRLQEVCTEIHHLKKIKNEIMNK</sequence>
<reference evidence="3" key="1">
    <citation type="submission" date="2025-08" db="UniProtKB">
        <authorList>
            <consortium name="RefSeq"/>
        </authorList>
    </citation>
    <scope>IDENTIFICATION</scope>
    <source>
        <tissue evidence="3">Gonads</tissue>
    </source>
</reference>
<dbReference type="PANTHER" id="PTHR31996">
    <property type="entry name" value="COILED-COIL DOMAIN-CONTAINING PROTEIN 115"/>
    <property type="match status" value="1"/>
</dbReference>
<dbReference type="GeneID" id="115888869"/>
<dbReference type="OrthoDB" id="408631at2759"/>
<organism evidence="2 3">
    <name type="scientific">Sitophilus oryzae</name>
    <name type="common">Rice weevil</name>
    <name type="synonym">Curculio oryzae</name>
    <dbReference type="NCBI Taxonomy" id="7048"/>
    <lineage>
        <taxon>Eukaryota</taxon>
        <taxon>Metazoa</taxon>
        <taxon>Ecdysozoa</taxon>
        <taxon>Arthropoda</taxon>
        <taxon>Hexapoda</taxon>
        <taxon>Insecta</taxon>
        <taxon>Pterygota</taxon>
        <taxon>Neoptera</taxon>
        <taxon>Endopterygota</taxon>
        <taxon>Coleoptera</taxon>
        <taxon>Polyphaga</taxon>
        <taxon>Cucujiformia</taxon>
        <taxon>Curculionidae</taxon>
        <taxon>Dryophthorinae</taxon>
        <taxon>Sitophilus</taxon>
    </lineage>
</organism>
<dbReference type="FunCoup" id="A0A6J2YN01">
    <property type="interactions" value="11"/>
</dbReference>
<name>A0A6J2YN01_SITOR</name>
<dbReference type="InParanoid" id="A0A6J2YN01"/>
<gene>
    <name evidence="3" type="primary">LOC115888869</name>
</gene>
<dbReference type="InterPro" id="IPR040357">
    <property type="entry name" value="Vma22/CCDC115"/>
</dbReference>
<protein>
    <recommendedName>
        <fullName evidence="1">Vacuolar ATPase assembly protein VMA22</fullName>
    </recommendedName>
</protein>
<dbReference type="AlphaFoldDB" id="A0A6J2YN01"/>
<proteinExistence type="predicted"/>
<dbReference type="GO" id="GO:0051082">
    <property type="term" value="F:unfolded protein binding"/>
    <property type="evidence" value="ECO:0007669"/>
    <property type="project" value="TreeGrafter"/>
</dbReference>
<dbReference type="PANTHER" id="PTHR31996:SF2">
    <property type="entry name" value="COILED-COIL DOMAIN-CONTAINING PROTEIN 115"/>
    <property type="match status" value="1"/>
</dbReference>